<dbReference type="SUPFAM" id="SSF53822">
    <property type="entry name" value="Periplasmic binding protein-like I"/>
    <property type="match status" value="1"/>
</dbReference>
<dbReference type="GO" id="GO:0000976">
    <property type="term" value="F:transcription cis-regulatory region binding"/>
    <property type="evidence" value="ECO:0007669"/>
    <property type="project" value="TreeGrafter"/>
</dbReference>
<accession>A0A1G4XH20</accession>
<dbReference type="STRING" id="1960309.SAMN03159343_0973"/>
<dbReference type="GO" id="GO:0003700">
    <property type="term" value="F:DNA-binding transcription factor activity"/>
    <property type="evidence" value="ECO:0007669"/>
    <property type="project" value="TreeGrafter"/>
</dbReference>
<dbReference type="InterPro" id="IPR010982">
    <property type="entry name" value="Lambda_DNA-bd_dom_sf"/>
</dbReference>
<organism evidence="5 6">
    <name type="scientific">Klenkia marina</name>
    <dbReference type="NCBI Taxonomy" id="1960309"/>
    <lineage>
        <taxon>Bacteria</taxon>
        <taxon>Bacillati</taxon>
        <taxon>Actinomycetota</taxon>
        <taxon>Actinomycetes</taxon>
        <taxon>Geodermatophilales</taxon>
        <taxon>Geodermatophilaceae</taxon>
        <taxon>Klenkia</taxon>
    </lineage>
</organism>
<keyword evidence="1" id="KW-0805">Transcription regulation</keyword>
<evidence type="ECO:0000313" key="5">
    <source>
        <dbReference type="EMBL" id="SCX40476.1"/>
    </source>
</evidence>
<dbReference type="Pfam" id="PF00356">
    <property type="entry name" value="LacI"/>
    <property type="match status" value="1"/>
</dbReference>
<dbReference type="Proteomes" id="UP000198981">
    <property type="component" value="Unassembled WGS sequence"/>
</dbReference>
<reference evidence="6" key="1">
    <citation type="submission" date="2016-10" db="EMBL/GenBank/DDBJ databases">
        <authorList>
            <person name="Varghese N."/>
            <person name="Submissions S."/>
        </authorList>
    </citation>
    <scope>NUCLEOTIDE SEQUENCE [LARGE SCALE GENOMIC DNA]</scope>
    <source>
        <strain evidence="6">DSM 45722</strain>
    </source>
</reference>
<evidence type="ECO:0000313" key="6">
    <source>
        <dbReference type="Proteomes" id="UP000198981"/>
    </source>
</evidence>
<dbReference type="SMART" id="SM00354">
    <property type="entry name" value="HTH_LACI"/>
    <property type="match status" value="1"/>
</dbReference>
<evidence type="ECO:0000256" key="2">
    <source>
        <dbReference type="ARBA" id="ARBA00023125"/>
    </source>
</evidence>
<evidence type="ECO:0000259" key="4">
    <source>
        <dbReference type="PROSITE" id="PS50932"/>
    </source>
</evidence>
<evidence type="ECO:0000256" key="3">
    <source>
        <dbReference type="ARBA" id="ARBA00023163"/>
    </source>
</evidence>
<dbReference type="PROSITE" id="PS50932">
    <property type="entry name" value="HTH_LACI_2"/>
    <property type="match status" value="1"/>
</dbReference>
<dbReference type="AlphaFoldDB" id="A0A1G4XH20"/>
<dbReference type="InterPro" id="IPR000843">
    <property type="entry name" value="HTH_LacI"/>
</dbReference>
<protein>
    <submittedName>
        <fullName evidence="5">Transcriptional regulator, LacI family</fullName>
    </submittedName>
</protein>
<dbReference type="Gene3D" id="3.40.50.2300">
    <property type="match status" value="2"/>
</dbReference>
<dbReference type="PANTHER" id="PTHR30146:SF153">
    <property type="entry name" value="LACTOSE OPERON REPRESSOR"/>
    <property type="match status" value="1"/>
</dbReference>
<gene>
    <name evidence="5" type="ORF">SAMN03159343_0973</name>
</gene>
<dbReference type="CDD" id="cd01392">
    <property type="entry name" value="HTH_LacI"/>
    <property type="match status" value="1"/>
</dbReference>
<dbReference type="OrthoDB" id="3288692at2"/>
<dbReference type="SUPFAM" id="SSF47413">
    <property type="entry name" value="lambda repressor-like DNA-binding domains"/>
    <property type="match status" value="1"/>
</dbReference>
<keyword evidence="2" id="KW-0238">DNA-binding</keyword>
<dbReference type="EMBL" id="FMUH01000001">
    <property type="protein sequence ID" value="SCX40476.1"/>
    <property type="molecule type" value="Genomic_DNA"/>
</dbReference>
<name>A0A1G4XH20_9ACTN</name>
<evidence type="ECO:0000256" key="1">
    <source>
        <dbReference type="ARBA" id="ARBA00023015"/>
    </source>
</evidence>
<keyword evidence="6" id="KW-1185">Reference proteome</keyword>
<dbReference type="PANTHER" id="PTHR30146">
    <property type="entry name" value="LACI-RELATED TRANSCRIPTIONAL REPRESSOR"/>
    <property type="match status" value="1"/>
</dbReference>
<feature type="domain" description="HTH lacI-type" evidence="4">
    <location>
        <begin position="15"/>
        <end position="66"/>
    </location>
</feature>
<dbReference type="RefSeq" id="WP_133379027.1">
    <property type="nucleotide sequence ID" value="NZ_FMUH01000001.1"/>
</dbReference>
<proteinExistence type="predicted"/>
<dbReference type="Gene3D" id="1.10.260.40">
    <property type="entry name" value="lambda repressor-like DNA-binding domains"/>
    <property type="match status" value="1"/>
</dbReference>
<dbReference type="InterPro" id="IPR046335">
    <property type="entry name" value="LacI/GalR-like_sensor"/>
</dbReference>
<sequence>MEQPPRRPRVTGAVVAREAGVSAATVSYVLNDTPGQSIPESTRRRVLDAAARLGYRPNAAARSLRVGRSDVVVGLVPDTGYTATFSALMATLATSLSAVGLSLLLQPAPLGTSRLAELLRTVDPVGVVALTPVDDDVVASLQGSGVRVVVGIAGTGDLRPWQVQFGSGEFGATQAQHLRDRGHDRIGLVRWAREHPSATDLGRASALLRVMADAGQAQIPVLDVPTDPDAAEQALVTWLRDHPEVTAVATMDDDVAALVVSSADRLGIAVPGSLAVVGAYDFPIGTLVRPALTTVRADLGALIDRFTEIIRSAVADPAWPLPGRIAVDTARIVVRGST</sequence>
<dbReference type="Pfam" id="PF13377">
    <property type="entry name" value="Peripla_BP_3"/>
    <property type="match status" value="1"/>
</dbReference>
<keyword evidence="3" id="KW-0804">Transcription</keyword>
<dbReference type="InterPro" id="IPR028082">
    <property type="entry name" value="Peripla_BP_I"/>
</dbReference>